<dbReference type="InterPro" id="IPR000421">
    <property type="entry name" value="FA58C"/>
</dbReference>
<feature type="compositionally biased region" description="Low complexity" evidence="1">
    <location>
        <begin position="434"/>
        <end position="446"/>
    </location>
</feature>
<keyword evidence="2" id="KW-1133">Transmembrane helix</keyword>
<dbReference type="GO" id="GO:0004040">
    <property type="term" value="F:amidase activity"/>
    <property type="evidence" value="ECO:0007669"/>
    <property type="project" value="InterPro"/>
</dbReference>
<feature type="compositionally biased region" description="Low complexity" evidence="1">
    <location>
        <begin position="378"/>
        <end position="425"/>
    </location>
</feature>
<sequence length="468" mass="47841">MRGGTRSGMVWTTPVTMAGRGVGWRGQLGLMVALTLFLTGSLVLSHLPVATWLPTAGGTRPGGVRPMLPGDALLGPVRGNAASAIAFATRYGARLPAEVAAYISEVYRLAPRVGLDPAIVVAQSALETDTWRTAYWVDHRNPAGIGITFDGQSSFTWASGTDAARGHLVHLSLYASGPIPDGSPLAPYLGLDPRYQAAIDAGYAGVARTIADLTGRWATDPVYGGKLTGRGNDILYRYVIAAISGSAGTTGAAATDDASAATGWRTTGGTPTTASLTVDLGQEVAIGRLRWLLGAPGVTDRLTIARSVDGVAWTLIGVYGSGPTGIWQGISPGASARFIRFTAENPGQRPVLGTISEIQFWPPSSVAWPTHADVAPVAPASRSPGTPAGAPATPATSASVSPSGRASSSPSALPASASLPSSPSPSTRPTMTVRATRTPPLATATPEPTPTHLPVPSPSPPSAVDRVA</sequence>
<feature type="region of interest" description="Disordered" evidence="1">
    <location>
        <begin position="377"/>
        <end position="468"/>
    </location>
</feature>
<dbReference type="SUPFAM" id="SSF49785">
    <property type="entry name" value="Galactose-binding domain-like"/>
    <property type="match status" value="1"/>
</dbReference>
<dbReference type="EMBL" id="CADCWK010000192">
    <property type="protein sequence ID" value="CAA9562910.1"/>
    <property type="molecule type" value="Genomic_DNA"/>
</dbReference>
<evidence type="ECO:0000256" key="2">
    <source>
        <dbReference type="SAM" id="Phobius"/>
    </source>
</evidence>
<dbReference type="AlphaFoldDB" id="A0A6J4V1R3"/>
<protein>
    <submittedName>
        <fullName evidence="5">Uncharacterized protein</fullName>
    </submittedName>
</protein>
<accession>A0A6J4V1R3</accession>
<dbReference type="InterPro" id="IPR002901">
    <property type="entry name" value="MGlyc_endo_b_GlcNAc-like_dom"/>
</dbReference>
<evidence type="ECO:0000259" key="4">
    <source>
        <dbReference type="Pfam" id="PF01832"/>
    </source>
</evidence>
<evidence type="ECO:0000256" key="1">
    <source>
        <dbReference type="SAM" id="MobiDB-lite"/>
    </source>
</evidence>
<organism evidence="5">
    <name type="scientific">uncultured Thermomicrobiales bacterium</name>
    <dbReference type="NCBI Taxonomy" id="1645740"/>
    <lineage>
        <taxon>Bacteria</taxon>
        <taxon>Pseudomonadati</taxon>
        <taxon>Thermomicrobiota</taxon>
        <taxon>Thermomicrobia</taxon>
        <taxon>Thermomicrobiales</taxon>
        <taxon>environmental samples</taxon>
    </lineage>
</organism>
<dbReference type="Pfam" id="PF01832">
    <property type="entry name" value="Glucosaminidase"/>
    <property type="match status" value="1"/>
</dbReference>
<feature type="domain" description="F5/8 type C" evidence="3">
    <location>
        <begin position="242"/>
        <end position="349"/>
    </location>
</feature>
<gene>
    <name evidence="5" type="ORF">AVDCRST_MAG33-1821</name>
</gene>
<feature type="compositionally biased region" description="Pro residues" evidence="1">
    <location>
        <begin position="447"/>
        <end position="461"/>
    </location>
</feature>
<keyword evidence="2" id="KW-0812">Transmembrane</keyword>
<reference evidence="5" key="1">
    <citation type="submission" date="2020-02" db="EMBL/GenBank/DDBJ databases">
        <authorList>
            <person name="Meier V. D."/>
        </authorList>
    </citation>
    <scope>NUCLEOTIDE SEQUENCE</scope>
    <source>
        <strain evidence="5">AVDCRST_MAG33</strain>
    </source>
</reference>
<evidence type="ECO:0000259" key="3">
    <source>
        <dbReference type="Pfam" id="PF00754"/>
    </source>
</evidence>
<dbReference type="Pfam" id="PF00754">
    <property type="entry name" value="F5_F8_type_C"/>
    <property type="match status" value="1"/>
</dbReference>
<feature type="transmembrane region" description="Helical" evidence="2">
    <location>
        <begin position="28"/>
        <end position="47"/>
    </location>
</feature>
<keyword evidence="2" id="KW-0472">Membrane</keyword>
<proteinExistence type="predicted"/>
<dbReference type="InterPro" id="IPR008979">
    <property type="entry name" value="Galactose-bd-like_sf"/>
</dbReference>
<feature type="domain" description="Mannosyl-glycoprotein endo-beta-N-acetylglucosamidase-like" evidence="4">
    <location>
        <begin position="107"/>
        <end position="228"/>
    </location>
</feature>
<name>A0A6J4V1R3_9BACT</name>
<dbReference type="Gene3D" id="2.60.120.260">
    <property type="entry name" value="Galactose-binding domain-like"/>
    <property type="match status" value="1"/>
</dbReference>
<evidence type="ECO:0000313" key="5">
    <source>
        <dbReference type="EMBL" id="CAA9562910.1"/>
    </source>
</evidence>